<evidence type="ECO:0008006" key="5">
    <source>
        <dbReference type="Google" id="ProtNLM"/>
    </source>
</evidence>
<dbReference type="GO" id="GO:0005737">
    <property type="term" value="C:cytoplasm"/>
    <property type="evidence" value="ECO:0000318"/>
    <property type="project" value="GO_Central"/>
</dbReference>
<accession>B9SGX8</accession>
<dbReference type="STRING" id="3988.B9SGX8"/>
<dbReference type="AlphaFoldDB" id="B9SGX8"/>
<dbReference type="PANTHER" id="PTHR31807">
    <property type="entry name" value="AUGMIN FAMILY MEMBER"/>
    <property type="match status" value="1"/>
</dbReference>
<dbReference type="Pfam" id="PF04484">
    <property type="entry name" value="QWRF"/>
    <property type="match status" value="1"/>
</dbReference>
<dbReference type="FunCoup" id="B9SGX8">
    <property type="interactions" value="89"/>
</dbReference>
<dbReference type="GO" id="GO:0008017">
    <property type="term" value="F:microtubule binding"/>
    <property type="evidence" value="ECO:0000318"/>
    <property type="project" value="GO_Central"/>
</dbReference>
<proteinExistence type="inferred from homology"/>
<dbReference type="EMBL" id="EQ973955">
    <property type="protein sequence ID" value="EEF37213.1"/>
    <property type="molecule type" value="Genomic_DNA"/>
</dbReference>
<organism evidence="3 4">
    <name type="scientific">Ricinus communis</name>
    <name type="common">Castor bean</name>
    <dbReference type="NCBI Taxonomy" id="3988"/>
    <lineage>
        <taxon>Eukaryota</taxon>
        <taxon>Viridiplantae</taxon>
        <taxon>Streptophyta</taxon>
        <taxon>Embryophyta</taxon>
        <taxon>Tracheophyta</taxon>
        <taxon>Spermatophyta</taxon>
        <taxon>Magnoliopsida</taxon>
        <taxon>eudicotyledons</taxon>
        <taxon>Gunneridae</taxon>
        <taxon>Pentapetalae</taxon>
        <taxon>rosids</taxon>
        <taxon>fabids</taxon>
        <taxon>Malpighiales</taxon>
        <taxon>Euphorbiaceae</taxon>
        <taxon>Acalyphoideae</taxon>
        <taxon>Acalypheae</taxon>
        <taxon>Ricinus</taxon>
    </lineage>
</organism>
<name>B9SGX8_RICCO</name>
<evidence type="ECO:0000313" key="4">
    <source>
        <dbReference type="Proteomes" id="UP000008311"/>
    </source>
</evidence>
<protein>
    <recommendedName>
        <fullName evidence="5">Protein ENDOSPERM DEFECTIVE 1</fullName>
    </recommendedName>
</protein>
<dbReference type="Proteomes" id="UP000008311">
    <property type="component" value="Unassembled WGS sequence"/>
</dbReference>
<evidence type="ECO:0000256" key="2">
    <source>
        <dbReference type="SAM" id="MobiDB-lite"/>
    </source>
</evidence>
<dbReference type="InParanoid" id="B9SGX8"/>
<feature type="compositionally biased region" description="Pro residues" evidence="2">
    <location>
        <begin position="16"/>
        <end position="26"/>
    </location>
</feature>
<evidence type="ECO:0000313" key="3">
    <source>
        <dbReference type="EMBL" id="EEF37213.1"/>
    </source>
</evidence>
<reference evidence="4" key="1">
    <citation type="journal article" date="2010" name="Nat. Biotechnol.">
        <title>Draft genome sequence of the oilseed species Ricinus communis.</title>
        <authorList>
            <person name="Chan A.P."/>
            <person name="Crabtree J."/>
            <person name="Zhao Q."/>
            <person name="Lorenzi H."/>
            <person name="Orvis J."/>
            <person name="Puiu D."/>
            <person name="Melake-Berhan A."/>
            <person name="Jones K.M."/>
            <person name="Redman J."/>
            <person name="Chen G."/>
            <person name="Cahoon E.B."/>
            <person name="Gedil M."/>
            <person name="Stanke M."/>
            <person name="Haas B.J."/>
            <person name="Wortman J.R."/>
            <person name="Fraser-Liggett C.M."/>
            <person name="Ravel J."/>
            <person name="Rabinowicz P.D."/>
        </authorList>
    </citation>
    <scope>NUCLEOTIDE SEQUENCE [LARGE SCALE GENOMIC DNA]</scope>
    <source>
        <strain evidence="4">cv. Hale</strain>
    </source>
</reference>
<evidence type="ECO:0000256" key="1">
    <source>
        <dbReference type="ARBA" id="ARBA00010016"/>
    </source>
</evidence>
<dbReference type="GO" id="GO:0005880">
    <property type="term" value="C:nuclear microtubule"/>
    <property type="evidence" value="ECO:0000318"/>
    <property type="project" value="GO_Central"/>
</dbReference>
<feature type="compositionally biased region" description="Low complexity" evidence="2">
    <location>
        <begin position="45"/>
        <end position="60"/>
    </location>
</feature>
<feature type="region of interest" description="Disordered" evidence="2">
    <location>
        <begin position="162"/>
        <end position="189"/>
    </location>
</feature>
<comment type="similarity">
    <text evidence="1">Belongs to the QWRF family.</text>
</comment>
<feature type="compositionally biased region" description="Polar residues" evidence="2">
    <location>
        <begin position="66"/>
        <end position="77"/>
    </location>
</feature>
<dbReference type="eggNOG" id="ENOG502R98H">
    <property type="taxonomic scope" value="Eukaryota"/>
</dbReference>
<gene>
    <name evidence="3" type="ORF">RCOM_0820870</name>
</gene>
<sequence length="504" mass="56318">MNESTVETGASAVNLPLPPPPPPPTQRRPRVREVSSRFMSPLPPSSTTTLSSFSSSPLPTNKHRSSSVQKQRQTEPLSCTDENRDLIRSPPQRKRSVMKLFKENGGPSIRSHRPDTPTVTTSSKLRVIQQRSTPTISSATKLLQDSGMSATHLDNSNLNEVSLSASPLSSSSSCDALDNSKNEGNHLARSSSIQILPDIRSSMPEASSRLLIDRNISNRKNDSSKFSASPCSRSLDFPLSDTCEHSLIHSFKTVDKPAIKKIAGLPLPPAHVSRKGRKVPSHQEDVQSLRLLHNHYLQWRYANAKAEVCIKAQRRETERTLYSLGLKISELYDSVKQKRIEHSLLQRIKALSTILEAQMPYLEEWSTLEEDYSVSLTEAIQAFMNVSLRLPISGNFRSDVRELGEALNSATKLMESIVIHIQGLMPKAEEMEYFISELARVIGGERALIEECGDQLFMTFRSQCVNSDSESLPFQVEECSIRGQLIQLQRLISHGQLQQDELIR</sequence>
<dbReference type="PANTHER" id="PTHR31807:SF6">
    <property type="entry name" value="PROTEIN ENDOSPERM DEFECTIVE 1-RELATED"/>
    <property type="match status" value="1"/>
</dbReference>
<dbReference type="GO" id="GO:0051225">
    <property type="term" value="P:spindle assembly"/>
    <property type="evidence" value="ECO:0000318"/>
    <property type="project" value="GO_Central"/>
</dbReference>
<feature type="region of interest" description="Disordered" evidence="2">
    <location>
        <begin position="1"/>
        <end position="122"/>
    </location>
</feature>
<keyword evidence="4" id="KW-1185">Reference proteome</keyword>
<dbReference type="InterPro" id="IPR007573">
    <property type="entry name" value="QWRF"/>
</dbReference>
<feature type="compositionally biased region" description="Low complexity" evidence="2">
    <location>
        <begin position="162"/>
        <end position="173"/>
    </location>
</feature>